<evidence type="ECO:0000256" key="3">
    <source>
        <dbReference type="ARBA" id="ARBA00023163"/>
    </source>
</evidence>
<dbReference type="GO" id="GO:0003677">
    <property type="term" value="F:DNA binding"/>
    <property type="evidence" value="ECO:0007669"/>
    <property type="project" value="UniProtKB-UniRule"/>
</dbReference>
<dbReference type="GO" id="GO:0003700">
    <property type="term" value="F:DNA-binding transcription factor activity"/>
    <property type="evidence" value="ECO:0007669"/>
    <property type="project" value="InterPro"/>
</dbReference>
<comment type="caution">
    <text evidence="6">The sequence shown here is derived from an EMBL/GenBank/DDBJ whole genome shotgun (WGS) entry which is preliminary data.</text>
</comment>
<dbReference type="PROSITE" id="PS50977">
    <property type="entry name" value="HTH_TETR_2"/>
    <property type="match status" value="1"/>
</dbReference>
<dbReference type="InterPro" id="IPR036271">
    <property type="entry name" value="Tet_transcr_reg_TetR-rel_C_sf"/>
</dbReference>
<keyword evidence="3" id="KW-0804">Transcription</keyword>
<evidence type="ECO:0000256" key="4">
    <source>
        <dbReference type="PROSITE-ProRule" id="PRU00335"/>
    </source>
</evidence>
<dbReference type="PANTHER" id="PTHR47506:SF3">
    <property type="entry name" value="HTH-TYPE TRANSCRIPTIONAL REGULATOR LMRA"/>
    <property type="match status" value="1"/>
</dbReference>
<sequence length="204" mass="24096">MTAKTRRSSKRELILERARSIFTEYGYEKTTLDDIGSECGLNKASLYYYFRNKEEIYVQVLLTEADKYISDLQEKVQDYHTTEEKIFQYLLNRIRRYAEALNVSQLSFSSVQKVEPMFQDLFQKIKNEEIDFLQQLLSEGIRTGDIEEVDAHELAESLFVISDALKHERMIQEKPYHSGVYNYTKVEDQLSMMIRLIFKGLNLN</sequence>
<keyword evidence="1" id="KW-0805">Transcription regulation</keyword>
<dbReference type="OrthoDB" id="9789566at2"/>
<organism evidence="6 7">
    <name type="scientific">Flavilitoribacter nigricans (strain ATCC 23147 / DSM 23189 / NBRC 102662 / NCIMB 1420 / SS-2)</name>
    <name type="common">Lewinella nigricans</name>
    <dbReference type="NCBI Taxonomy" id="1122177"/>
    <lineage>
        <taxon>Bacteria</taxon>
        <taxon>Pseudomonadati</taxon>
        <taxon>Bacteroidota</taxon>
        <taxon>Saprospiria</taxon>
        <taxon>Saprospirales</taxon>
        <taxon>Lewinellaceae</taxon>
        <taxon>Flavilitoribacter</taxon>
    </lineage>
</organism>
<feature type="domain" description="HTH tetR-type" evidence="5">
    <location>
        <begin position="8"/>
        <end position="68"/>
    </location>
</feature>
<dbReference type="SUPFAM" id="SSF46689">
    <property type="entry name" value="Homeodomain-like"/>
    <property type="match status" value="1"/>
</dbReference>
<dbReference type="PRINTS" id="PR00455">
    <property type="entry name" value="HTHTETR"/>
</dbReference>
<dbReference type="AlphaFoldDB" id="A0A2D0MYL5"/>
<accession>A0A2D0MYL5</accession>
<keyword evidence="7" id="KW-1185">Reference proteome</keyword>
<dbReference type="GO" id="GO:0045892">
    <property type="term" value="P:negative regulation of DNA-templated transcription"/>
    <property type="evidence" value="ECO:0007669"/>
    <property type="project" value="InterPro"/>
</dbReference>
<dbReference type="EMBL" id="PDUD01000059">
    <property type="protein sequence ID" value="PHN01228.1"/>
    <property type="molecule type" value="Genomic_DNA"/>
</dbReference>
<dbReference type="InterPro" id="IPR009057">
    <property type="entry name" value="Homeodomain-like_sf"/>
</dbReference>
<dbReference type="Gene3D" id="1.10.357.10">
    <property type="entry name" value="Tetracycline Repressor, domain 2"/>
    <property type="match status" value="1"/>
</dbReference>
<evidence type="ECO:0000259" key="5">
    <source>
        <dbReference type="PROSITE" id="PS50977"/>
    </source>
</evidence>
<gene>
    <name evidence="6" type="ORF">CRP01_38125</name>
</gene>
<keyword evidence="2 4" id="KW-0238">DNA-binding</keyword>
<dbReference type="PROSITE" id="PS01081">
    <property type="entry name" value="HTH_TETR_1"/>
    <property type="match status" value="1"/>
</dbReference>
<evidence type="ECO:0000313" key="7">
    <source>
        <dbReference type="Proteomes" id="UP000223913"/>
    </source>
</evidence>
<dbReference type="InterPro" id="IPR001647">
    <property type="entry name" value="HTH_TetR"/>
</dbReference>
<dbReference type="RefSeq" id="WP_099155358.1">
    <property type="nucleotide sequence ID" value="NZ_PDUD01000059.1"/>
</dbReference>
<dbReference type="PANTHER" id="PTHR47506">
    <property type="entry name" value="TRANSCRIPTIONAL REGULATORY PROTEIN"/>
    <property type="match status" value="1"/>
</dbReference>
<dbReference type="InterPro" id="IPR013571">
    <property type="entry name" value="Tscrpt_reg_QacR_C"/>
</dbReference>
<protein>
    <recommendedName>
        <fullName evidence="5">HTH tetR-type domain-containing protein</fullName>
    </recommendedName>
</protein>
<dbReference type="Pfam" id="PF00440">
    <property type="entry name" value="TetR_N"/>
    <property type="match status" value="1"/>
</dbReference>
<dbReference type="Proteomes" id="UP000223913">
    <property type="component" value="Unassembled WGS sequence"/>
</dbReference>
<evidence type="ECO:0000256" key="2">
    <source>
        <dbReference type="ARBA" id="ARBA00023125"/>
    </source>
</evidence>
<dbReference type="SUPFAM" id="SSF48498">
    <property type="entry name" value="Tetracyclin repressor-like, C-terminal domain"/>
    <property type="match status" value="1"/>
</dbReference>
<dbReference type="InterPro" id="IPR023772">
    <property type="entry name" value="DNA-bd_HTH_TetR-type_CS"/>
</dbReference>
<proteinExistence type="predicted"/>
<dbReference type="Pfam" id="PF08360">
    <property type="entry name" value="TetR_C_5"/>
    <property type="match status" value="1"/>
</dbReference>
<evidence type="ECO:0000313" key="6">
    <source>
        <dbReference type="EMBL" id="PHN01228.1"/>
    </source>
</evidence>
<reference evidence="6 7" key="1">
    <citation type="submission" date="2017-10" db="EMBL/GenBank/DDBJ databases">
        <title>The draft genome sequence of Lewinella nigricans NBRC 102662.</title>
        <authorList>
            <person name="Wang K."/>
        </authorList>
    </citation>
    <scope>NUCLEOTIDE SEQUENCE [LARGE SCALE GENOMIC DNA]</scope>
    <source>
        <strain evidence="6 7">NBRC 102662</strain>
    </source>
</reference>
<evidence type="ECO:0000256" key="1">
    <source>
        <dbReference type="ARBA" id="ARBA00023015"/>
    </source>
</evidence>
<dbReference type="Gene3D" id="1.10.10.60">
    <property type="entry name" value="Homeodomain-like"/>
    <property type="match status" value="1"/>
</dbReference>
<feature type="DNA-binding region" description="H-T-H motif" evidence="4">
    <location>
        <begin position="31"/>
        <end position="50"/>
    </location>
</feature>
<name>A0A2D0MYL5_FLAN2</name>